<keyword evidence="3" id="KW-0285">Flavoprotein</keyword>
<reference evidence="7 8" key="1">
    <citation type="submission" date="2021-06" db="EMBL/GenBank/DDBJ databases">
        <title>Complete genome of Haloferula helveola possessing various polysaccharide degrading enzymes.</title>
        <authorList>
            <person name="Takami H."/>
            <person name="Huang C."/>
            <person name="Hamasaki K."/>
        </authorList>
    </citation>
    <scope>NUCLEOTIDE SEQUENCE [LARGE SCALE GENOMIC DNA]</scope>
    <source>
        <strain evidence="7 8">CN-1</strain>
    </source>
</reference>
<dbReference type="Proteomes" id="UP001374893">
    <property type="component" value="Chromosome"/>
</dbReference>
<evidence type="ECO:0000313" key="7">
    <source>
        <dbReference type="EMBL" id="BCX47727.1"/>
    </source>
</evidence>
<evidence type="ECO:0000256" key="1">
    <source>
        <dbReference type="ARBA" id="ARBA00001974"/>
    </source>
</evidence>
<dbReference type="PRINTS" id="PR00368">
    <property type="entry name" value="FADPNR"/>
</dbReference>
<evidence type="ECO:0000256" key="2">
    <source>
        <dbReference type="ARBA" id="ARBA00007532"/>
    </source>
</evidence>
<organism evidence="7 8">
    <name type="scientific">Haloferula helveola</name>
    <dbReference type="NCBI Taxonomy" id="490095"/>
    <lineage>
        <taxon>Bacteria</taxon>
        <taxon>Pseudomonadati</taxon>
        <taxon>Verrucomicrobiota</taxon>
        <taxon>Verrucomicrobiia</taxon>
        <taxon>Verrucomicrobiales</taxon>
        <taxon>Verrucomicrobiaceae</taxon>
        <taxon>Haloferula</taxon>
    </lineage>
</organism>
<keyword evidence="8" id="KW-1185">Reference proteome</keyword>
<evidence type="ECO:0000256" key="4">
    <source>
        <dbReference type="ARBA" id="ARBA00022827"/>
    </source>
</evidence>
<dbReference type="PIRSF" id="PIRSF000350">
    <property type="entry name" value="Mercury_reductase_MerA"/>
    <property type="match status" value="1"/>
</dbReference>
<dbReference type="InterPro" id="IPR001100">
    <property type="entry name" value="Pyr_nuc-diS_OxRdtase"/>
</dbReference>
<feature type="domain" description="Pyridine nucleotide-disulphide oxidoreductase dimerisation" evidence="5">
    <location>
        <begin position="340"/>
        <end position="445"/>
    </location>
</feature>
<dbReference type="Gene3D" id="3.30.390.30">
    <property type="match status" value="1"/>
</dbReference>
<dbReference type="InterPro" id="IPR004099">
    <property type="entry name" value="Pyr_nucl-diS_OxRdtase_dimer"/>
</dbReference>
<dbReference type="SUPFAM" id="SSF51905">
    <property type="entry name" value="FAD/NAD(P)-binding domain"/>
    <property type="match status" value="1"/>
</dbReference>
<dbReference type="RefSeq" id="WP_338690078.1">
    <property type="nucleotide sequence ID" value="NZ_AP024702.1"/>
</dbReference>
<dbReference type="Pfam" id="PF02852">
    <property type="entry name" value="Pyr_redox_dim"/>
    <property type="match status" value="1"/>
</dbReference>
<dbReference type="InterPro" id="IPR016156">
    <property type="entry name" value="FAD/NAD-linked_Rdtase_dimer_sf"/>
</dbReference>
<evidence type="ECO:0000313" key="8">
    <source>
        <dbReference type="Proteomes" id="UP001374893"/>
    </source>
</evidence>
<dbReference type="PRINTS" id="PR00411">
    <property type="entry name" value="PNDRDTASEI"/>
</dbReference>
<dbReference type="PANTHER" id="PTHR43014">
    <property type="entry name" value="MERCURIC REDUCTASE"/>
    <property type="match status" value="1"/>
</dbReference>
<comment type="similarity">
    <text evidence="2">Belongs to the class-I pyridine nucleotide-disulfide oxidoreductase family.</text>
</comment>
<dbReference type="Pfam" id="PF07992">
    <property type="entry name" value="Pyr_redox_2"/>
    <property type="match status" value="1"/>
</dbReference>
<protein>
    <submittedName>
        <fullName evidence="7">Dihydrolipoamide dehydrogenasereductase</fullName>
    </submittedName>
</protein>
<dbReference type="PANTHER" id="PTHR43014:SF5">
    <property type="entry name" value="GLUTATHIONE REDUCTASE (NADPH)"/>
    <property type="match status" value="1"/>
</dbReference>
<evidence type="ECO:0000259" key="6">
    <source>
        <dbReference type="Pfam" id="PF07992"/>
    </source>
</evidence>
<dbReference type="SUPFAM" id="SSF55424">
    <property type="entry name" value="FAD/NAD-linked reductases, dimerisation (C-terminal) domain"/>
    <property type="match status" value="1"/>
</dbReference>
<proteinExistence type="inferred from homology"/>
<feature type="domain" description="FAD/NAD(P)-binding" evidence="6">
    <location>
        <begin position="9"/>
        <end position="320"/>
    </location>
</feature>
<evidence type="ECO:0000259" key="5">
    <source>
        <dbReference type="Pfam" id="PF02852"/>
    </source>
</evidence>
<accession>A0ABM7RJF6</accession>
<sequence length="450" mass="47718">MDPETLNHDAVVVGSGTSAYFAASGLKKGGLDVAIVDERPFGGTCALRGCQPKKYLVCNAEAVAMASHLVGQGIVAAPKTDWAGLQALKNEFLSGKPEREVEDWQKEGVATYHGHARMTGPNELAVGDRILRAKHIVLATGATPRCAGYPGAEHSVFSDAFLELDELPERIVFVGGGYISFEFAHVAIRAGAKSVTILQRSDRVLKNFDPEIAEVIVAASEAEGIDVRLEESPESLEKVDAGYRLVGKSGTVYEADLVVEATGRVPNLSVLEGGQGGVDSDDGGIKVNGYLQSVSNPAVYAIGDCAATPYQLAPVADAEGKLAARNILEGNVEEMDYSVVPSATFTIPSIGSVGLTEEQAKERGLDFRVRKGSTTGWPSAKRIGEKHGGYKVLIDNTTGELIGAHLARHNAAEAINVLALAMKFGIKSGDLKEFMWAYPTIVSDLKYMVG</sequence>
<dbReference type="Gene3D" id="3.50.50.60">
    <property type="entry name" value="FAD/NAD(P)-binding domain"/>
    <property type="match status" value="2"/>
</dbReference>
<keyword evidence="4" id="KW-0274">FAD</keyword>
<comment type="cofactor">
    <cofactor evidence="1">
        <name>FAD</name>
        <dbReference type="ChEBI" id="CHEBI:57692"/>
    </cofactor>
</comment>
<dbReference type="EMBL" id="AP024702">
    <property type="protein sequence ID" value="BCX47727.1"/>
    <property type="molecule type" value="Genomic_DNA"/>
</dbReference>
<dbReference type="InterPro" id="IPR036188">
    <property type="entry name" value="FAD/NAD-bd_sf"/>
</dbReference>
<dbReference type="InterPro" id="IPR023753">
    <property type="entry name" value="FAD/NAD-binding_dom"/>
</dbReference>
<gene>
    <name evidence="7" type="ORF">HAHE_16350</name>
</gene>
<name>A0ABM7RJF6_9BACT</name>
<evidence type="ECO:0000256" key="3">
    <source>
        <dbReference type="ARBA" id="ARBA00022630"/>
    </source>
</evidence>